<evidence type="ECO:0000256" key="1">
    <source>
        <dbReference type="SAM" id="MobiDB-lite"/>
    </source>
</evidence>
<sequence length="350" mass="39730">MCFDNKDGNLYILDNKNTIRCIALDTSLFNNEREIICKEQYSKVMMTLEGGYIVGIKPQEQEEEKEQQEQVVTAQSQMQVDHNNDVVTEGNVQTPGETAGENNEPGSAHPDTKEGETQPLEPESITTITTASPAIIPPVKRTPTGLVQCDFYALDDSKELVRSLVLPKEFTPNGIYDVRLKLILQKQIYIAFLNDQFVLHCLPLQVSLKKSQLHIKLTSMYENLTASDDRKSRAKKPSKLDYIEYSLGKFGSKPEFYSQSKLTLHLSVLLDANENQSSWISRKRIAQASELVLHTCKKVNHDTKKIFTHLDWQCVPIAIDSTNKQIHLKDILKLVKNHSPSRNGDDFIRQ</sequence>
<evidence type="ECO:0000313" key="3">
    <source>
        <dbReference type="Proteomes" id="UP000023152"/>
    </source>
</evidence>
<feature type="compositionally biased region" description="Polar residues" evidence="1">
    <location>
        <begin position="71"/>
        <end position="81"/>
    </location>
</feature>
<feature type="non-terminal residue" evidence="2">
    <location>
        <position position="350"/>
    </location>
</feature>
<accession>X6LQ97</accession>
<feature type="compositionally biased region" description="Polar residues" evidence="1">
    <location>
        <begin position="90"/>
        <end position="105"/>
    </location>
</feature>
<gene>
    <name evidence="2" type="ORF">RFI_34528</name>
</gene>
<keyword evidence="3" id="KW-1185">Reference proteome</keyword>
<feature type="region of interest" description="Disordered" evidence="1">
    <location>
        <begin position="60"/>
        <end position="122"/>
    </location>
</feature>
<dbReference type="AlphaFoldDB" id="X6LQ97"/>
<evidence type="ECO:0000313" key="2">
    <source>
        <dbReference type="EMBL" id="ETO02885.1"/>
    </source>
</evidence>
<protein>
    <submittedName>
        <fullName evidence="2">Uncharacterized protein</fullName>
    </submittedName>
</protein>
<organism evidence="2 3">
    <name type="scientific">Reticulomyxa filosa</name>
    <dbReference type="NCBI Taxonomy" id="46433"/>
    <lineage>
        <taxon>Eukaryota</taxon>
        <taxon>Sar</taxon>
        <taxon>Rhizaria</taxon>
        <taxon>Retaria</taxon>
        <taxon>Foraminifera</taxon>
        <taxon>Monothalamids</taxon>
        <taxon>Reticulomyxidae</taxon>
        <taxon>Reticulomyxa</taxon>
    </lineage>
</organism>
<name>X6LQ97_RETFI</name>
<proteinExistence type="predicted"/>
<reference evidence="2 3" key="1">
    <citation type="journal article" date="2013" name="Curr. Biol.">
        <title>The Genome of the Foraminiferan Reticulomyxa filosa.</title>
        <authorList>
            <person name="Glockner G."/>
            <person name="Hulsmann N."/>
            <person name="Schleicher M."/>
            <person name="Noegel A.A."/>
            <person name="Eichinger L."/>
            <person name="Gallinger C."/>
            <person name="Pawlowski J."/>
            <person name="Sierra R."/>
            <person name="Euteneuer U."/>
            <person name="Pillet L."/>
            <person name="Moustafa A."/>
            <person name="Platzer M."/>
            <person name="Groth M."/>
            <person name="Szafranski K."/>
            <person name="Schliwa M."/>
        </authorList>
    </citation>
    <scope>NUCLEOTIDE SEQUENCE [LARGE SCALE GENOMIC DNA]</scope>
</reference>
<dbReference type="EMBL" id="ASPP01034680">
    <property type="protein sequence ID" value="ETO02885.1"/>
    <property type="molecule type" value="Genomic_DNA"/>
</dbReference>
<comment type="caution">
    <text evidence="2">The sequence shown here is derived from an EMBL/GenBank/DDBJ whole genome shotgun (WGS) entry which is preliminary data.</text>
</comment>
<dbReference type="Proteomes" id="UP000023152">
    <property type="component" value="Unassembled WGS sequence"/>
</dbReference>